<gene>
    <name evidence="2" type="ORF">AB0D95_02255</name>
</gene>
<organism evidence="2 3">
    <name type="scientific">Streptomyces chilikensis</name>
    <dbReference type="NCBI Taxonomy" id="1194079"/>
    <lineage>
        <taxon>Bacteria</taxon>
        <taxon>Bacillati</taxon>
        <taxon>Actinomycetota</taxon>
        <taxon>Actinomycetes</taxon>
        <taxon>Kitasatosporales</taxon>
        <taxon>Streptomycetaceae</taxon>
        <taxon>Streptomyces</taxon>
    </lineage>
</organism>
<protein>
    <recommendedName>
        <fullName evidence="1">Flavodoxin-like domain-containing protein</fullName>
    </recommendedName>
</protein>
<dbReference type="SUPFAM" id="SSF52218">
    <property type="entry name" value="Flavoproteins"/>
    <property type="match status" value="1"/>
</dbReference>
<evidence type="ECO:0000313" key="3">
    <source>
        <dbReference type="Proteomes" id="UP001551584"/>
    </source>
</evidence>
<accession>A0ABV3EIW7</accession>
<name>A0ABV3EIW7_9ACTN</name>
<dbReference type="RefSeq" id="WP_359268147.1">
    <property type="nucleotide sequence ID" value="NZ_JBEZNA010000003.1"/>
</dbReference>
<sequence length="69" mass="7032">MTAKVLVAYGTTNGSTTRIAESVARALQEADLDAEALMMPVAARLVRAVEGVVDVGFDLEDAGPATPGA</sequence>
<comment type="caution">
    <text evidence="2">The sequence shown here is derived from an EMBL/GenBank/DDBJ whole genome shotgun (WGS) entry which is preliminary data.</text>
</comment>
<evidence type="ECO:0000313" key="2">
    <source>
        <dbReference type="EMBL" id="MEU9576110.1"/>
    </source>
</evidence>
<dbReference type="EMBL" id="JBEZNA010000003">
    <property type="protein sequence ID" value="MEU9576110.1"/>
    <property type="molecule type" value="Genomic_DNA"/>
</dbReference>
<feature type="domain" description="Flavodoxin-like" evidence="1">
    <location>
        <begin position="5"/>
        <end position="69"/>
    </location>
</feature>
<evidence type="ECO:0000259" key="1">
    <source>
        <dbReference type="PROSITE" id="PS50902"/>
    </source>
</evidence>
<dbReference type="Proteomes" id="UP001551584">
    <property type="component" value="Unassembled WGS sequence"/>
</dbReference>
<proteinExistence type="predicted"/>
<dbReference type="InterPro" id="IPR029039">
    <property type="entry name" value="Flavoprotein-like_sf"/>
</dbReference>
<dbReference type="InterPro" id="IPR008254">
    <property type="entry name" value="Flavodoxin/NO_synth"/>
</dbReference>
<dbReference type="PROSITE" id="PS50902">
    <property type="entry name" value="FLAVODOXIN_LIKE"/>
    <property type="match status" value="1"/>
</dbReference>
<keyword evidence="3" id="KW-1185">Reference proteome</keyword>
<reference evidence="2 3" key="1">
    <citation type="submission" date="2024-06" db="EMBL/GenBank/DDBJ databases">
        <title>The Natural Products Discovery Center: Release of the First 8490 Sequenced Strains for Exploring Actinobacteria Biosynthetic Diversity.</title>
        <authorList>
            <person name="Kalkreuter E."/>
            <person name="Kautsar S.A."/>
            <person name="Yang D."/>
            <person name="Bader C.D."/>
            <person name="Teijaro C.N."/>
            <person name="Fluegel L."/>
            <person name="Davis C.M."/>
            <person name="Simpson J.R."/>
            <person name="Lauterbach L."/>
            <person name="Steele A.D."/>
            <person name="Gui C."/>
            <person name="Meng S."/>
            <person name="Li G."/>
            <person name="Viehrig K."/>
            <person name="Ye F."/>
            <person name="Su P."/>
            <person name="Kiefer A.F."/>
            <person name="Nichols A."/>
            <person name="Cepeda A.J."/>
            <person name="Yan W."/>
            <person name="Fan B."/>
            <person name="Jiang Y."/>
            <person name="Adhikari A."/>
            <person name="Zheng C.-J."/>
            <person name="Schuster L."/>
            <person name="Cowan T.M."/>
            <person name="Smanski M.J."/>
            <person name="Chevrette M.G."/>
            <person name="De Carvalho L.P.S."/>
            <person name="Shen B."/>
        </authorList>
    </citation>
    <scope>NUCLEOTIDE SEQUENCE [LARGE SCALE GENOMIC DNA]</scope>
    <source>
        <strain evidence="2 3">NPDC048117</strain>
    </source>
</reference>
<dbReference type="Gene3D" id="3.40.50.360">
    <property type="match status" value="1"/>
</dbReference>